<dbReference type="SMART" id="SM00304">
    <property type="entry name" value="HAMP"/>
    <property type="match status" value="1"/>
</dbReference>
<dbReference type="Pfam" id="PF00211">
    <property type="entry name" value="Guanylate_cyc"/>
    <property type="match status" value="1"/>
</dbReference>
<reference evidence="7" key="1">
    <citation type="journal article" date="2021" name="Nat. Microbiol.">
        <title>Cocultivation of an ultrasmall environmental parasitic bacterium with lytic ability against bacteria associated with wastewater foams.</title>
        <authorList>
            <person name="Batinovic S."/>
            <person name="Rose J.J.A."/>
            <person name="Ratcliffe J."/>
            <person name="Seviour R.J."/>
            <person name="Petrovski S."/>
        </authorList>
    </citation>
    <scope>NUCLEOTIDE SEQUENCE</scope>
    <source>
        <strain evidence="7">CON44</strain>
    </source>
</reference>
<dbReference type="SUPFAM" id="SSF158472">
    <property type="entry name" value="HAMP domain-like"/>
    <property type="match status" value="1"/>
</dbReference>
<evidence type="ECO:0000256" key="2">
    <source>
        <dbReference type="ARBA" id="ARBA00005381"/>
    </source>
</evidence>
<dbReference type="CDD" id="cd06225">
    <property type="entry name" value="HAMP"/>
    <property type="match status" value="1"/>
</dbReference>
<dbReference type="GO" id="GO:0005886">
    <property type="term" value="C:plasma membrane"/>
    <property type="evidence" value="ECO:0007669"/>
    <property type="project" value="UniProtKB-SubCell"/>
</dbReference>
<dbReference type="InterPro" id="IPR029787">
    <property type="entry name" value="Nucleotide_cyclase"/>
</dbReference>
<dbReference type="InterPro" id="IPR050697">
    <property type="entry name" value="Adenylyl/Guanylyl_Cyclase_3/4"/>
</dbReference>
<organism evidence="7">
    <name type="scientific">Gordonia amarae</name>
    <dbReference type="NCBI Taxonomy" id="36821"/>
    <lineage>
        <taxon>Bacteria</taxon>
        <taxon>Bacillati</taxon>
        <taxon>Actinomycetota</taxon>
        <taxon>Actinomycetes</taxon>
        <taxon>Mycobacteriales</taxon>
        <taxon>Gordoniaceae</taxon>
        <taxon>Gordonia</taxon>
    </lineage>
</organism>
<keyword evidence="6" id="KW-0472">Membrane</keyword>
<dbReference type="Gene3D" id="3.30.70.1230">
    <property type="entry name" value="Nucleotide cyclase"/>
    <property type="match status" value="1"/>
</dbReference>
<dbReference type="AlphaFoldDB" id="A0A857L118"/>
<dbReference type="SUPFAM" id="SSF55073">
    <property type="entry name" value="Nucleotide cyclase"/>
    <property type="match status" value="1"/>
</dbReference>
<dbReference type="Pfam" id="PF00672">
    <property type="entry name" value="HAMP"/>
    <property type="match status" value="1"/>
</dbReference>
<dbReference type="SMART" id="SM00044">
    <property type="entry name" value="CYCc"/>
    <property type="match status" value="1"/>
</dbReference>
<evidence type="ECO:0000256" key="5">
    <source>
        <dbReference type="ARBA" id="ARBA00022989"/>
    </source>
</evidence>
<evidence type="ECO:0000256" key="3">
    <source>
        <dbReference type="ARBA" id="ARBA00022475"/>
    </source>
</evidence>
<dbReference type="Gene3D" id="6.10.340.10">
    <property type="match status" value="1"/>
</dbReference>
<dbReference type="GO" id="GO:0035556">
    <property type="term" value="P:intracellular signal transduction"/>
    <property type="evidence" value="ECO:0007669"/>
    <property type="project" value="InterPro"/>
</dbReference>
<comment type="subcellular location">
    <subcellularLocation>
        <location evidence="1">Cell membrane</location>
        <topology evidence="1">Multi-pass membrane protein</topology>
    </subcellularLocation>
</comment>
<dbReference type="CDD" id="cd07302">
    <property type="entry name" value="CHD"/>
    <property type="match status" value="1"/>
</dbReference>
<gene>
    <name evidence="7" type="ORF">GII30_19310</name>
</gene>
<sequence length="537" mass="57378">MARGDDYGSILLGSAGETALRQRVRIQTLLTFCLIVANAIGVSIALALVLVGIPDPSVLVDKLWWVNFIALPIYVTVAFLIGIIGCTIIAVGRLQWTIHEKEPTRAEALRTQRLPWTLTMFQTLLWLLGLVMFTVMYGVLEPALIPKIIFVFGLAALVVVSIGYILIELALRPVAADLITYGYGRRKRSGLRARWVLAWITGSAIPLVGILLVGLFGVFRDETTKVELFVGVVVLALVGLATGPILTILGSMSIVGPIRTMQKAFNRVSKGSLDHADVVVYDGTEVGDLQAGFNNMVTGLRERERMRDLFGRHVGREVAEAALVGDPELGGSERTVAALFIDVIGSTTLAANRTPTEVVGLLNDFFAVIVDEIIEHDGLVNKFEGDAVLAIFGAPIALSDPAGSALAAARGIADRLPEAIPEISAGIGVGYGPVVAGNVGAIERFEYTVIGDPVNESARLSELAKRDPRRPLASQRTIDAALTTGSGAAEVRKWEQLDAVTLRGRLEPTVVFGGIPGPAPRPAEDESTADADPQTVR</sequence>
<protein>
    <submittedName>
        <fullName evidence="7">HAMP domain-containing protein</fullName>
    </submittedName>
</protein>
<dbReference type="GO" id="GO:0006171">
    <property type="term" value="P:cAMP biosynthetic process"/>
    <property type="evidence" value="ECO:0007669"/>
    <property type="project" value="TreeGrafter"/>
</dbReference>
<dbReference type="PROSITE" id="PS50125">
    <property type="entry name" value="GUANYLATE_CYCLASE_2"/>
    <property type="match status" value="1"/>
</dbReference>
<evidence type="ECO:0000256" key="6">
    <source>
        <dbReference type="ARBA" id="ARBA00023136"/>
    </source>
</evidence>
<proteinExistence type="inferred from homology"/>
<dbReference type="InterPro" id="IPR003660">
    <property type="entry name" value="HAMP_dom"/>
</dbReference>
<dbReference type="RefSeq" id="WP_005182814.1">
    <property type="nucleotide sequence ID" value="NZ_CP045804.1"/>
</dbReference>
<name>A0A857L118_9ACTN</name>
<dbReference type="PANTHER" id="PTHR43081:SF17">
    <property type="entry name" value="BLL5647 PROTEIN"/>
    <property type="match status" value="1"/>
</dbReference>
<dbReference type="GO" id="GO:0004016">
    <property type="term" value="F:adenylate cyclase activity"/>
    <property type="evidence" value="ECO:0007669"/>
    <property type="project" value="UniProtKB-ARBA"/>
</dbReference>
<dbReference type="PROSITE" id="PS50885">
    <property type="entry name" value="HAMP"/>
    <property type="match status" value="1"/>
</dbReference>
<dbReference type="PANTHER" id="PTHR43081">
    <property type="entry name" value="ADENYLATE CYCLASE, TERMINAL-DIFFERENTIATION SPECIFIC-RELATED"/>
    <property type="match status" value="1"/>
</dbReference>
<evidence type="ECO:0000256" key="1">
    <source>
        <dbReference type="ARBA" id="ARBA00004651"/>
    </source>
</evidence>
<evidence type="ECO:0000256" key="4">
    <source>
        <dbReference type="ARBA" id="ARBA00022692"/>
    </source>
</evidence>
<keyword evidence="4" id="KW-0812">Transmembrane</keyword>
<evidence type="ECO:0000313" key="7">
    <source>
        <dbReference type="EMBL" id="QHN41027.1"/>
    </source>
</evidence>
<comment type="similarity">
    <text evidence="2">Belongs to the adenylyl cyclase class-3 family.</text>
</comment>
<keyword evidence="3" id="KW-1003">Cell membrane</keyword>
<accession>A0A857L118</accession>
<dbReference type="EMBL" id="CP045810">
    <property type="protein sequence ID" value="QHN41027.1"/>
    <property type="molecule type" value="Genomic_DNA"/>
</dbReference>
<keyword evidence="5" id="KW-1133">Transmembrane helix</keyword>
<dbReference type="InterPro" id="IPR001054">
    <property type="entry name" value="A/G_cyclase"/>
</dbReference>